<name>A0A3S5FD85_9PLAT</name>
<dbReference type="GO" id="GO:0000209">
    <property type="term" value="P:protein polyubiquitination"/>
    <property type="evidence" value="ECO:0007669"/>
    <property type="project" value="InterPro"/>
</dbReference>
<evidence type="ECO:0000313" key="2">
    <source>
        <dbReference type="EMBL" id="VEL17267.1"/>
    </source>
</evidence>
<dbReference type="GO" id="GO:0008592">
    <property type="term" value="P:regulation of Toll signaling pathway"/>
    <property type="evidence" value="ECO:0007669"/>
    <property type="project" value="InterPro"/>
</dbReference>
<keyword evidence="3" id="KW-1185">Reference proteome</keyword>
<dbReference type="OrthoDB" id="8801906at2759"/>
<dbReference type="Pfam" id="PF04710">
    <property type="entry name" value="Pellino_FHA"/>
    <property type="match status" value="1"/>
</dbReference>
<dbReference type="EMBL" id="CAAALY010031840">
    <property type="protein sequence ID" value="VEL17267.1"/>
    <property type="molecule type" value="Genomic_DNA"/>
</dbReference>
<evidence type="ECO:0000259" key="1">
    <source>
        <dbReference type="Pfam" id="PF04710"/>
    </source>
</evidence>
<reference evidence="2" key="1">
    <citation type="submission" date="2018-11" db="EMBL/GenBank/DDBJ databases">
        <authorList>
            <consortium name="Pathogen Informatics"/>
        </authorList>
    </citation>
    <scope>NUCLEOTIDE SEQUENCE</scope>
</reference>
<protein>
    <recommendedName>
        <fullName evidence="1">Pellino FHA domain-containing protein</fullName>
    </recommendedName>
</protein>
<accession>A0A3S5FD85</accession>
<organism evidence="2 3">
    <name type="scientific">Protopolystoma xenopodis</name>
    <dbReference type="NCBI Taxonomy" id="117903"/>
    <lineage>
        <taxon>Eukaryota</taxon>
        <taxon>Metazoa</taxon>
        <taxon>Spiralia</taxon>
        <taxon>Lophotrochozoa</taxon>
        <taxon>Platyhelminthes</taxon>
        <taxon>Monogenea</taxon>
        <taxon>Polyopisthocotylea</taxon>
        <taxon>Polystomatidea</taxon>
        <taxon>Polystomatidae</taxon>
        <taxon>Protopolystoma</taxon>
    </lineage>
</organism>
<gene>
    <name evidence="2" type="ORF">PXEA_LOCUS10707</name>
</gene>
<dbReference type="InterPro" id="IPR006800">
    <property type="entry name" value="Pellino_fam"/>
</dbReference>
<comment type="caution">
    <text evidence="2">The sequence shown here is derived from an EMBL/GenBank/DDBJ whole genome shotgun (WGS) entry which is preliminary data.</text>
</comment>
<dbReference type="GO" id="GO:0061630">
    <property type="term" value="F:ubiquitin protein ligase activity"/>
    <property type="evidence" value="ECO:0007669"/>
    <property type="project" value="InterPro"/>
</dbReference>
<feature type="domain" description="Pellino FHA" evidence="1">
    <location>
        <begin position="109"/>
        <end position="155"/>
    </location>
</feature>
<dbReference type="AlphaFoldDB" id="A0A3S5FD85"/>
<evidence type="ECO:0000313" key="3">
    <source>
        <dbReference type="Proteomes" id="UP000784294"/>
    </source>
</evidence>
<dbReference type="InterPro" id="IPR048334">
    <property type="entry name" value="Pellino_FHA"/>
</dbReference>
<proteinExistence type="predicted"/>
<dbReference type="PANTHER" id="PTHR12098:SF2">
    <property type="entry name" value="PROTEIN PELLINO"/>
    <property type="match status" value="1"/>
</dbReference>
<dbReference type="PANTHER" id="PTHR12098">
    <property type="entry name" value="E3 UBIQUITIN-PROTEIN LIGASE PELLINO-RELATED"/>
    <property type="match status" value="1"/>
</dbReference>
<sequence>MLDADSAAALLANRSAEKPWPSTSQPRAIGDILPQTTGTSTTAALPMTTATISLGTSAANGAGSANWRTASMSTVAPTDINSPSTCSSQPYILLATSGPPNDPGLGATQHATTAQDSTVSRFACRIHINRRTPYTARLYAAGFDASRNIFLGANTAEDFGQTALNYVPFTARAS</sequence>
<dbReference type="Proteomes" id="UP000784294">
    <property type="component" value="Unassembled WGS sequence"/>
</dbReference>